<evidence type="ECO:0000313" key="2">
    <source>
        <dbReference type="Proteomes" id="UP001294570"/>
    </source>
</evidence>
<sequence>MNQYKFHSASFNEDARSRWCFNVVVAMEVEPTKGQDRIGALRKS</sequence>
<dbReference type="Proteomes" id="UP001294570">
    <property type="component" value="Unassembled WGS sequence"/>
</dbReference>
<accession>A0ABU5GXN2</accession>
<dbReference type="RefSeq" id="WP_321554493.1">
    <property type="nucleotide sequence ID" value="NZ_JAXIVU010000028.1"/>
</dbReference>
<dbReference type="EMBL" id="JAXIVU010000028">
    <property type="protein sequence ID" value="MDY7220408.1"/>
    <property type="molecule type" value="Genomic_DNA"/>
</dbReference>
<protein>
    <submittedName>
        <fullName evidence="1">Uncharacterized protein</fullName>
    </submittedName>
</protein>
<reference evidence="1 2" key="1">
    <citation type="submission" date="2023-12" db="EMBL/GenBank/DDBJ databases">
        <title>Denitrificimonas halotolerans sp. nov.,a novel species isolated from landfill leachate.</title>
        <authorList>
            <person name="Wang S."/>
        </authorList>
    </citation>
    <scope>NUCLEOTIDE SEQUENCE [LARGE SCALE GENOMIC DNA]</scope>
    <source>
        <strain evidence="1 2">JX-1</strain>
    </source>
</reference>
<evidence type="ECO:0000313" key="1">
    <source>
        <dbReference type="EMBL" id="MDY7220408.1"/>
    </source>
</evidence>
<name>A0ABU5GXN2_9GAMM</name>
<proteinExistence type="predicted"/>
<organism evidence="1 2">
    <name type="scientific">Denitrificimonas halotolerans</name>
    <dbReference type="NCBI Taxonomy" id="3098930"/>
    <lineage>
        <taxon>Bacteria</taxon>
        <taxon>Pseudomonadati</taxon>
        <taxon>Pseudomonadota</taxon>
        <taxon>Gammaproteobacteria</taxon>
        <taxon>Pseudomonadales</taxon>
        <taxon>Pseudomonadaceae</taxon>
        <taxon>Denitrificimonas</taxon>
    </lineage>
</organism>
<keyword evidence="2" id="KW-1185">Reference proteome</keyword>
<gene>
    <name evidence="1" type="ORF">TOI97_12625</name>
</gene>
<comment type="caution">
    <text evidence="1">The sequence shown here is derived from an EMBL/GenBank/DDBJ whole genome shotgun (WGS) entry which is preliminary data.</text>
</comment>